<organism evidence="1 2">
    <name type="scientific">Segatella copri</name>
    <dbReference type="NCBI Taxonomy" id="165179"/>
    <lineage>
        <taxon>Bacteria</taxon>
        <taxon>Pseudomonadati</taxon>
        <taxon>Bacteroidota</taxon>
        <taxon>Bacteroidia</taxon>
        <taxon>Bacteroidales</taxon>
        <taxon>Prevotellaceae</taxon>
        <taxon>Segatella</taxon>
    </lineage>
</organism>
<dbReference type="Gene3D" id="3.40.630.30">
    <property type="match status" value="1"/>
</dbReference>
<name>A0A414XJN7_9BACT</name>
<sequence>MEKLIATFEDYSIFKADAKCINELSQFIVVENYKHHVGTVEASQIADDIADVTKEELALYGDNTYIYIARDNQGKMLGSIRSFLWNRQSVLPLERIYGINPLKTIHSDVKFNYWHVGRFAIDSTSGISTFTLFKSLMALAVQPIVGDSDSYMVAEIDCKLLKVMNALGFETNQLGDSLYYLTSETVPISSSKQGIMGFYSKYGYLCGVA</sequence>
<gene>
    <name evidence="1" type="ORF">DW192_16085</name>
</gene>
<evidence type="ECO:0000313" key="1">
    <source>
        <dbReference type="EMBL" id="RHH74102.1"/>
    </source>
</evidence>
<protein>
    <recommendedName>
        <fullName evidence="3">GNAT family N-acetyltransferase</fullName>
    </recommendedName>
</protein>
<evidence type="ECO:0000313" key="2">
    <source>
        <dbReference type="Proteomes" id="UP000284548"/>
    </source>
</evidence>
<accession>A0A414XJN7</accession>
<dbReference type="AlphaFoldDB" id="A0A414XJN7"/>
<reference evidence="1 2" key="1">
    <citation type="submission" date="2018-08" db="EMBL/GenBank/DDBJ databases">
        <title>A genome reference for cultivated species of the human gut microbiota.</title>
        <authorList>
            <person name="Zou Y."/>
            <person name="Xue W."/>
            <person name="Luo G."/>
        </authorList>
    </citation>
    <scope>NUCLEOTIDE SEQUENCE [LARGE SCALE GENOMIC DNA]</scope>
    <source>
        <strain evidence="1 2">AM16-54</strain>
    </source>
</reference>
<evidence type="ECO:0008006" key="3">
    <source>
        <dbReference type="Google" id="ProtNLM"/>
    </source>
</evidence>
<dbReference type="EMBL" id="QRKB01000089">
    <property type="protein sequence ID" value="RHH74102.1"/>
    <property type="molecule type" value="Genomic_DNA"/>
</dbReference>
<comment type="caution">
    <text evidence="1">The sequence shown here is derived from an EMBL/GenBank/DDBJ whole genome shotgun (WGS) entry which is preliminary data.</text>
</comment>
<dbReference type="RefSeq" id="WP_118255971.1">
    <property type="nucleotide sequence ID" value="NZ_JBALKB010000042.1"/>
</dbReference>
<proteinExistence type="predicted"/>
<dbReference type="Proteomes" id="UP000284548">
    <property type="component" value="Unassembled WGS sequence"/>
</dbReference>